<accession>A0A936N9N1</accession>
<gene>
    <name evidence="1" type="ORF">IPN02_04860</name>
</gene>
<evidence type="ECO:0000313" key="2">
    <source>
        <dbReference type="Proteomes" id="UP000727993"/>
    </source>
</evidence>
<name>A0A936N9N1_9ACTN</name>
<protein>
    <submittedName>
        <fullName evidence="1">Uncharacterized protein</fullName>
    </submittedName>
</protein>
<evidence type="ECO:0000313" key="1">
    <source>
        <dbReference type="EMBL" id="MBK9296193.1"/>
    </source>
</evidence>
<comment type="caution">
    <text evidence="1">The sequence shown here is derived from an EMBL/GenBank/DDBJ whole genome shotgun (WGS) entry which is preliminary data.</text>
</comment>
<dbReference type="Proteomes" id="UP000727993">
    <property type="component" value="Unassembled WGS sequence"/>
</dbReference>
<organism evidence="1 2">
    <name type="scientific">Candidatus Neomicrothrix subdominans</name>
    <dbReference type="NCBI Taxonomy" id="2954438"/>
    <lineage>
        <taxon>Bacteria</taxon>
        <taxon>Bacillati</taxon>
        <taxon>Actinomycetota</taxon>
        <taxon>Acidimicrobiia</taxon>
        <taxon>Acidimicrobiales</taxon>
        <taxon>Microthrixaceae</taxon>
        <taxon>Candidatus Neomicrothrix</taxon>
    </lineage>
</organism>
<reference evidence="1 2" key="1">
    <citation type="submission" date="2020-10" db="EMBL/GenBank/DDBJ databases">
        <title>Connecting structure to function with the recovery of over 1000 high-quality activated sludge metagenome-assembled genomes encoding full-length rRNA genes using long-read sequencing.</title>
        <authorList>
            <person name="Singleton C.M."/>
            <person name="Petriglieri F."/>
            <person name="Kristensen J.M."/>
            <person name="Kirkegaard R.H."/>
            <person name="Michaelsen T.Y."/>
            <person name="Andersen M.H."/>
            <person name="Karst S.M."/>
            <person name="Dueholm M.S."/>
            <person name="Nielsen P.H."/>
            <person name="Albertsen M."/>
        </authorList>
    </citation>
    <scope>NUCLEOTIDE SEQUENCE [LARGE SCALE GENOMIC DNA]</scope>
    <source>
        <strain evidence="1">Lyne_18-Q3-R50-59_MAXAC.006</strain>
    </source>
</reference>
<sequence>MDIALPAVRRLPSNDLIFSSSPLGWSFFIPGRTLTTEHAIQSSSGFLVAVSESP</sequence>
<dbReference type="AlphaFoldDB" id="A0A936N9N1"/>
<proteinExistence type="predicted"/>
<dbReference type="EMBL" id="JADJZA010000001">
    <property type="protein sequence ID" value="MBK9296193.1"/>
    <property type="molecule type" value="Genomic_DNA"/>
</dbReference>